<accession>A0A8R1EN27</accession>
<dbReference type="AlphaFoldDB" id="A0A8R1EN27"/>
<evidence type="ECO:0000256" key="1">
    <source>
        <dbReference type="SAM" id="MobiDB-lite"/>
    </source>
</evidence>
<feature type="compositionally biased region" description="Polar residues" evidence="1">
    <location>
        <begin position="15"/>
        <end position="26"/>
    </location>
</feature>
<feature type="region of interest" description="Disordered" evidence="1">
    <location>
        <begin position="15"/>
        <end position="53"/>
    </location>
</feature>
<evidence type="ECO:0000313" key="2">
    <source>
        <dbReference type="EnsemblMetazoa" id="CJA40386.1"/>
    </source>
</evidence>
<evidence type="ECO:0000313" key="3">
    <source>
        <dbReference type="Proteomes" id="UP000005237"/>
    </source>
</evidence>
<dbReference type="EnsemblMetazoa" id="CJA40386.1">
    <property type="protein sequence ID" value="CJA40386.1"/>
    <property type="gene ID" value="WBGene00216234"/>
</dbReference>
<organism evidence="2 3">
    <name type="scientific">Caenorhabditis japonica</name>
    <dbReference type="NCBI Taxonomy" id="281687"/>
    <lineage>
        <taxon>Eukaryota</taxon>
        <taxon>Metazoa</taxon>
        <taxon>Ecdysozoa</taxon>
        <taxon>Nematoda</taxon>
        <taxon>Chromadorea</taxon>
        <taxon>Rhabditida</taxon>
        <taxon>Rhabditina</taxon>
        <taxon>Rhabditomorpha</taxon>
        <taxon>Rhabditoidea</taxon>
        <taxon>Rhabditidae</taxon>
        <taxon>Peloderinae</taxon>
        <taxon>Caenorhabditis</taxon>
    </lineage>
</organism>
<sequence length="89" mass="10331">MVSDIDRATILRLSESGQTQKSTGFSRRTIENTMRRFRKTGTTNMRSIPDKIRYNPKRSLRKVAKELHISATSVRNIIKHHMGLRPITH</sequence>
<dbReference type="Proteomes" id="UP000005237">
    <property type="component" value="Unassembled WGS sequence"/>
</dbReference>
<keyword evidence="3" id="KW-1185">Reference proteome</keyword>
<reference evidence="3" key="1">
    <citation type="submission" date="2010-08" db="EMBL/GenBank/DDBJ databases">
        <authorList>
            <consortium name="Caenorhabditis japonica Sequencing Consortium"/>
            <person name="Wilson R.K."/>
        </authorList>
    </citation>
    <scope>NUCLEOTIDE SEQUENCE [LARGE SCALE GENOMIC DNA]</scope>
    <source>
        <strain evidence="3">DF5081</strain>
    </source>
</reference>
<name>A0A8R1EN27_CAEJA</name>
<reference evidence="2" key="2">
    <citation type="submission" date="2022-06" db="UniProtKB">
        <authorList>
            <consortium name="EnsemblMetazoa"/>
        </authorList>
    </citation>
    <scope>IDENTIFICATION</scope>
    <source>
        <strain evidence="2">DF5081</strain>
    </source>
</reference>
<protein>
    <submittedName>
        <fullName evidence="2">Uncharacterized protein</fullName>
    </submittedName>
</protein>
<proteinExistence type="predicted"/>